<gene>
    <name evidence="1" type="ORF">HHT355_0650</name>
</gene>
<proteinExistence type="predicted"/>
<organism evidence="1 2">
    <name type="scientific">Herbinix hemicellulosilytica</name>
    <dbReference type="NCBI Taxonomy" id="1564487"/>
    <lineage>
        <taxon>Bacteria</taxon>
        <taxon>Bacillati</taxon>
        <taxon>Bacillota</taxon>
        <taxon>Clostridia</taxon>
        <taxon>Lachnospirales</taxon>
        <taxon>Lachnospiraceae</taxon>
        <taxon>Herbinix</taxon>
    </lineage>
</organism>
<keyword evidence="2" id="KW-1185">Reference proteome</keyword>
<dbReference type="AlphaFoldDB" id="A0A0H5SEL0"/>
<dbReference type="OrthoDB" id="2078038at2"/>
<protein>
    <submittedName>
        <fullName evidence="1">Uncharacterized protein</fullName>
    </submittedName>
</protein>
<dbReference type="Proteomes" id="UP000236497">
    <property type="component" value="Unassembled WGS sequence"/>
</dbReference>
<evidence type="ECO:0000313" key="1">
    <source>
        <dbReference type="EMBL" id="CRZ33854.1"/>
    </source>
</evidence>
<accession>A0A0H5SEL0</accession>
<reference evidence="1 2" key="1">
    <citation type="submission" date="2015-06" db="EMBL/GenBank/DDBJ databases">
        <authorList>
            <person name="Wibberg Daniel"/>
        </authorList>
    </citation>
    <scope>NUCLEOTIDE SEQUENCE [LARGE SCALE GENOMIC DNA]</scope>
    <source>
        <strain evidence="1 2">T3/55T</strain>
    </source>
</reference>
<sequence length="938" mass="110405">MYFFQKIMERVKSPEVQLLCQISVSDDEYKELLKYIRSKISNLYMQVIPVPDLMLSITLVQIAIRRYDEGNYWDCFLNEIGVEVSVAKRNYLGQIFMKTLRHFNLFIIEQEKGSRHAYVENIKAHAFVPNNYLFGYFDFLFSFYDRNLFRQIPENLEDSIYEMIDFMNDSLSLNSDNVRIEGFGNKPPKIYRLLKATKNVIAQCSPVTICDLISEHLIMIDEYYYDRKLPKKDNRIASGFIAWCETKEAEINLEPNINRRRKAIGVFYNKPYFEVNRSHEQAFIVIPSQKFREEEFNGSAFIKLEYDNKTIKKQLDIYRAYGVFVSEKLKIAIDNIFASYRIDIISSTTRSFKIPEKEYRLFDEDFTEIQKLKKGQCYILAKKGTSVKSDLHSVYVNPHHDLWDEYSYSNINEDTVIYIKNRPISISGEFSEEPIFEYVSKEYILYSGERQIQTAYKHPIISFKVAKKALAGTFIWCNNNRFCAKMENVSSIYEFDYDLENCGVSIALSNVLDNKDGLYQIWIDEPGKHRRLICQYVLITSLRCRPEKPRFIFCDKALVHIIGDYDITPLNCERVSDNVYSLDLTSGTEEAIFELLLEGVNYTLIVPLKVFKYGFSKQWKYRRENYLWFPEIENDLFVFMPGATRAFVYLGNEEECIEGEKQSNGEFRFDITDFVNKIRQSSSAFANINLKYFDNKWRNLPLFRVLKRLWLHKFEMVYLNNMVRIISEYEGKAKLKVRISDFATKEIVTEKYLDNGSTDFPELDYDKLYSLEKIQVIPDPFGFSDQSTSLGVIYKIGTIDFSDLTNCKMVIKSIACNGVMLNLDHIYTVYNLTKISDFTYIGKLTFKPKSANNSSKKIRESDLFEKIRFEIMFEDGDVNILYLHALEDGDWTEIWYDAKTNKLISASDDILYTSTNYERFIPLYEDITDYNIEFRRVK</sequence>
<evidence type="ECO:0000313" key="2">
    <source>
        <dbReference type="Proteomes" id="UP000236497"/>
    </source>
</evidence>
<dbReference type="RefSeq" id="WP_103202005.1">
    <property type="nucleotide sequence ID" value="NZ_CVTD020000008.1"/>
</dbReference>
<dbReference type="EMBL" id="CVTD020000008">
    <property type="protein sequence ID" value="CRZ33854.1"/>
    <property type="molecule type" value="Genomic_DNA"/>
</dbReference>
<name>A0A0H5SEL0_HERHM</name>